<name>A0A8J4REC6_9ROSI</name>
<dbReference type="PANTHER" id="PTHR47603">
    <property type="entry name" value="PPR CONTAINING-LIKE PROTEIN"/>
    <property type="match status" value="1"/>
</dbReference>
<evidence type="ECO:0000313" key="2">
    <source>
        <dbReference type="EMBL" id="KAF3971691.1"/>
    </source>
</evidence>
<evidence type="ECO:0000256" key="1">
    <source>
        <dbReference type="SAM" id="MobiDB-lite"/>
    </source>
</evidence>
<gene>
    <name evidence="2" type="ORF">CMV_004735</name>
</gene>
<sequence>MSFLLHRLPQRGAVRAHSSYTSTMLLHHQSHISNQTTTKAMASFQDECDSPDKSQFPDQNAGGVQGRQIGENVSRKDKINFLVNTLLDINDSKEAVYGTLYAWVAWEQNFPIASLKRALLILEKEQQWHRISDSQDNCKTEVIKWMLSKGQGTTMGSYGQLIRALDIDHRAEEAHKIWAQKIGMDLHSVPWQLGRLMISVYHRNEMLEDLVKVCFSLFATSYILYVKCE</sequence>
<dbReference type="PANTHER" id="PTHR47603:SF1">
    <property type="entry name" value="PPR CONTAINING-LIKE PROTEIN"/>
    <property type="match status" value="1"/>
</dbReference>
<keyword evidence="3" id="KW-1185">Reference proteome</keyword>
<dbReference type="AlphaFoldDB" id="A0A8J4REC6"/>
<dbReference type="Proteomes" id="UP000737018">
    <property type="component" value="Unassembled WGS sequence"/>
</dbReference>
<organism evidence="2 3">
    <name type="scientific">Castanea mollissima</name>
    <name type="common">Chinese chestnut</name>
    <dbReference type="NCBI Taxonomy" id="60419"/>
    <lineage>
        <taxon>Eukaryota</taxon>
        <taxon>Viridiplantae</taxon>
        <taxon>Streptophyta</taxon>
        <taxon>Embryophyta</taxon>
        <taxon>Tracheophyta</taxon>
        <taxon>Spermatophyta</taxon>
        <taxon>Magnoliopsida</taxon>
        <taxon>eudicotyledons</taxon>
        <taxon>Gunneridae</taxon>
        <taxon>Pentapetalae</taxon>
        <taxon>rosids</taxon>
        <taxon>fabids</taxon>
        <taxon>Fagales</taxon>
        <taxon>Fagaceae</taxon>
        <taxon>Castanea</taxon>
    </lineage>
</organism>
<comment type="caution">
    <text evidence="2">The sequence shown here is derived from an EMBL/GenBank/DDBJ whole genome shotgun (WGS) entry which is preliminary data.</text>
</comment>
<accession>A0A8J4REC6</accession>
<feature type="region of interest" description="Disordered" evidence="1">
    <location>
        <begin position="36"/>
        <end position="69"/>
    </location>
</feature>
<dbReference type="EMBL" id="JRKL02000404">
    <property type="protein sequence ID" value="KAF3971691.1"/>
    <property type="molecule type" value="Genomic_DNA"/>
</dbReference>
<dbReference type="OrthoDB" id="1878928at2759"/>
<protein>
    <recommendedName>
        <fullName evidence="4">Pentatricopeptide repeat-containing protein</fullName>
    </recommendedName>
</protein>
<evidence type="ECO:0008006" key="4">
    <source>
        <dbReference type="Google" id="ProtNLM"/>
    </source>
</evidence>
<evidence type="ECO:0000313" key="3">
    <source>
        <dbReference type="Proteomes" id="UP000737018"/>
    </source>
</evidence>
<proteinExistence type="predicted"/>
<reference evidence="2" key="1">
    <citation type="submission" date="2020-03" db="EMBL/GenBank/DDBJ databases">
        <title>Castanea mollissima Vanexum genome sequencing.</title>
        <authorList>
            <person name="Staton M."/>
        </authorList>
    </citation>
    <scope>NUCLEOTIDE SEQUENCE</scope>
    <source>
        <tissue evidence="2">Leaf</tissue>
    </source>
</reference>